<dbReference type="Gene3D" id="3.40.190.10">
    <property type="entry name" value="Periplasmic binding protein-like II"/>
    <property type="match status" value="2"/>
</dbReference>
<name>E8N250_ANATU</name>
<feature type="transmembrane region" description="Helical" evidence="5">
    <location>
        <begin position="25"/>
        <end position="43"/>
    </location>
</feature>
<keyword evidence="2" id="KW-0813">Transport</keyword>
<gene>
    <name evidence="6" type="ordered locus">ANT_29710</name>
</gene>
<dbReference type="SUPFAM" id="SSF53850">
    <property type="entry name" value="Periplasmic binding protein-like II"/>
    <property type="match status" value="1"/>
</dbReference>
<dbReference type="PIRSF" id="PIRSF002825">
    <property type="entry name" value="CfbpA"/>
    <property type="match status" value="1"/>
</dbReference>
<evidence type="ECO:0000256" key="5">
    <source>
        <dbReference type="SAM" id="Phobius"/>
    </source>
</evidence>
<dbReference type="eggNOG" id="COG1840">
    <property type="taxonomic scope" value="Bacteria"/>
</dbReference>
<evidence type="ECO:0000313" key="6">
    <source>
        <dbReference type="EMBL" id="BAJ64997.1"/>
    </source>
</evidence>
<dbReference type="GO" id="GO:0006826">
    <property type="term" value="P:iron ion transport"/>
    <property type="evidence" value="ECO:0007669"/>
    <property type="project" value="UniProtKB-KW"/>
</dbReference>
<evidence type="ECO:0000256" key="1">
    <source>
        <dbReference type="ARBA" id="ARBA00008520"/>
    </source>
</evidence>
<dbReference type="CDD" id="cd13550">
    <property type="entry name" value="PBP2_Fbp_like_4"/>
    <property type="match status" value="1"/>
</dbReference>
<dbReference type="KEGG" id="atm:ANT_29710"/>
<dbReference type="Pfam" id="PF13343">
    <property type="entry name" value="SBP_bac_6"/>
    <property type="match status" value="1"/>
</dbReference>
<dbReference type="GO" id="GO:0046872">
    <property type="term" value="F:metal ion binding"/>
    <property type="evidence" value="ECO:0007669"/>
    <property type="project" value="UniProtKB-KW"/>
</dbReference>
<dbReference type="AlphaFoldDB" id="E8N250"/>
<dbReference type="Proteomes" id="UP000008922">
    <property type="component" value="Chromosome"/>
</dbReference>
<keyword evidence="4" id="KW-0479">Metal-binding</keyword>
<dbReference type="STRING" id="926569.ANT_29710"/>
<evidence type="ECO:0000256" key="3">
    <source>
        <dbReference type="ARBA" id="ARBA00022729"/>
    </source>
</evidence>
<sequence>MQAPSDALPVTLDLYGEKPVMFKRLSLLFLFGMFFLGACAPVVTPQAGQPEAPAPIATRQDSAAETVGGKLVIYSGRSEALIQPVLDAFRALYPNVEIALKAGSNSEIANALIEEQSNPQADVFITTEVFTAQKLSENGVLAPYTPAQPDLLPADGRAADGTWVALTRRARVILYNTNLVPPEELPASIFDLTDPKWKGQVAAANSTNGSMQAQIAVMRHLYGEETTEAWLKGLMDNEVTFFGGHTDVRKAVAAGEFKLGLVNHYYYHLQLAEGSPVGVIYPDQGEGQKGVITNATAAGLIKGGANPTTARAFLDFLLSPEGQRIFAEQNYEYPVLPGVPLREGVRPLDEVRLAPFNLPEVVQDFDATFDLMEKVGLP</sequence>
<keyword evidence="3" id="KW-0732">Signal</keyword>
<evidence type="ECO:0000313" key="7">
    <source>
        <dbReference type="Proteomes" id="UP000008922"/>
    </source>
</evidence>
<dbReference type="EMBL" id="AP012029">
    <property type="protein sequence ID" value="BAJ64997.1"/>
    <property type="molecule type" value="Genomic_DNA"/>
</dbReference>
<dbReference type="PANTHER" id="PTHR30006:SF15">
    <property type="entry name" value="IRON-UTILIZATION PERIPLASMIC PROTEIN"/>
    <property type="match status" value="1"/>
</dbReference>
<keyword evidence="5" id="KW-0472">Membrane</keyword>
<proteinExistence type="inferred from homology"/>
<keyword evidence="5" id="KW-1133">Transmembrane helix</keyword>
<comment type="similarity">
    <text evidence="1">Belongs to the bacterial solute-binding protein 1 family.</text>
</comment>
<dbReference type="GO" id="GO:0030288">
    <property type="term" value="C:outer membrane-bounded periplasmic space"/>
    <property type="evidence" value="ECO:0007669"/>
    <property type="project" value="TreeGrafter"/>
</dbReference>
<protein>
    <submittedName>
        <fullName evidence="6">ABC transporter substrate binding protein</fullName>
    </submittedName>
</protein>
<dbReference type="HOGENOM" id="CLU_026974_2_0_0"/>
<feature type="binding site" evidence="4">
    <location>
        <position position="266"/>
    </location>
    <ligand>
        <name>Fe cation</name>
        <dbReference type="ChEBI" id="CHEBI:24875"/>
    </ligand>
</feature>
<dbReference type="InParanoid" id="E8N250"/>
<evidence type="ECO:0000256" key="4">
    <source>
        <dbReference type="PIRSR" id="PIRSR002825-1"/>
    </source>
</evidence>
<keyword evidence="2" id="KW-0406">Ion transport</keyword>
<organism evidence="6 7">
    <name type="scientific">Anaerolinea thermophila (strain DSM 14523 / JCM 11388 / NBRC 100420 / UNI-1)</name>
    <dbReference type="NCBI Taxonomy" id="926569"/>
    <lineage>
        <taxon>Bacteria</taxon>
        <taxon>Bacillati</taxon>
        <taxon>Chloroflexota</taxon>
        <taxon>Anaerolineae</taxon>
        <taxon>Anaerolineales</taxon>
        <taxon>Anaerolineaceae</taxon>
        <taxon>Anaerolinea</taxon>
    </lineage>
</organism>
<evidence type="ECO:0000256" key="2">
    <source>
        <dbReference type="ARBA" id="ARBA00022496"/>
    </source>
</evidence>
<keyword evidence="2" id="KW-0410">Iron transport</keyword>
<keyword evidence="7" id="KW-1185">Reference proteome</keyword>
<keyword evidence="5" id="KW-0812">Transmembrane</keyword>
<feature type="binding site" evidence="4">
    <location>
        <position position="265"/>
    </location>
    <ligand>
        <name>Fe cation</name>
        <dbReference type="ChEBI" id="CHEBI:24875"/>
    </ligand>
</feature>
<keyword evidence="4" id="KW-0408">Iron</keyword>
<dbReference type="OrthoDB" id="9769319at2"/>
<reference evidence="6 7" key="1">
    <citation type="submission" date="2010-12" db="EMBL/GenBank/DDBJ databases">
        <title>Whole genome sequence of Anaerolinea thermophila UNI-1.</title>
        <authorList>
            <person name="Narita-Yamada S."/>
            <person name="Kishi E."/>
            <person name="Watanabe Y."/>
            <person name="Takasaki K."/>
            <person name="Ankai A."/>
            <person name="Oguchi A."/>
            <person name="Fukui S."/>
            <person name="Takahashi M."/>
            <person name="Yashiro I."/>
            <person name="Hosoyama A."/>
            <person name="Sekiguchi Y."/>
            <person name="Hanada S."/>
            <person name="Fujita N."/>
        </authorList>
    </citation>
    <scope>NUCLEOTIDE SEQUENCE [LARGE SCALE GENOMIC DNA]</scope>
    <source>
        <strain evidence="7">DSM 14523 / JCM 11388 / NBRC 100420 / UNI-1</strain>
    </source>
</reference>
<dbReference type="InterPro" id="IPR026045">
    <property type="entry name" value="Ferric-bd"/>
</dbReference>
<dbReference type="PANTHER" id="PTHR30006">
    <property type="entry name" value="THIAMINE-BINDING PERIPLASMIC PROTEIN-RELATED"/>
    <property type="match status" value="1"/>
</dbReference>
<accession>E8N250</accession>